<keyword evidence="2" id="KW-1185">Reference proteome</keyword>
<protein>
    <submittedName>
        <fullName evidence="1">Uncharacterized protein</fullName>
    </submittedName>
</protein>
<dbReference type="OrthoDB" id="10016929at2"/>
<dbReference type="EMBL" id="CP011770">
    <property type="protein sequence ID" value="AKM08884.1"/>
    <property type="molecule type" value="Genomic_DNA"/>
</dbReference>
<dbReference type="STRING" id="1348774.AB433_01040"/>
<dbReference type="PATRIC" id="fig|1348774.3.peg.221"/>
<proteinExistence type="predicted"/>
<evidence type="ECO:0000313" key="2">
    <source>
        <dbReference type="Proteomes" id="UP000035287"/>
    </source>
</evidence>
<dbReference type="KEGG" id="cna:AB433_01040"/>
<accession>A0A0G3XE54</accession>
<dbReference type="Proteomes" id="UP000035287">
    <property type="component" value="Chromosome"/>
</dbReference>
<name>A0A0G3XE54_9SPHN</name>
<dbReference type="AlphaFoldDB" id="A0A0G3XE54"/>
<gene>
    <name evidence="1" type="ORF">AB433_01040</name>
</gene>
<dbReference type="RefSeq" id="WP_047819580.1">
    <property type="nucleotide sequence ID" value="NZ_CP011770.1"/>
</dbReference>
<evidence type="ECO:0000313" key="1">
    <source>
        <dbReference type="EMBL" id="AKM08884.1"/>
    </source>
</evidence>
<reference evidence="1 2" key="1">
    <citation type="submission" date="2015-06" db="EMBL/GenBank/DDBJ databases">
        <authorList>
            <person name="Zeng Y."/>
            <person name="Huang Y."/>
        </authorList>
    </citation>
    <scope>NUCLEOTIDE SEQUENCE [LARGE SCALE GENOMIC DNA]</scope>
    <source>
        <strain evidence="1 2">PQ-2</strain>
    </source>
</reference>
<sequence length="316" mass="34667">MIEVDLLSDVAALRLAPDDIETGRAEIERLVRPLRRRLGAINAGRSVIGTIGAIAAVAGFAIVAGSPPHSSEWGAQALAVGGATTVMMSWLSGRLIQRRKRFVAKRPYDISLPPEFETLLTDLAAGRLRAVMSKGYGPVSTSALRANDGQLFDTEIAPGTFANRFAPILLLANPKDYAALWMPWGGTLDRPIYVVKAPDEERREPLPSRPKIEMHWITKIPSDRFADWNARVQQRGPWDVLTQIEVGQVLDAARRKAESDAQVGKKFNVNGFARNARTPRLSAETVRKLIAKSGEHDYDWVRKSAEAAQVGNDQVG</sequence>
<organism evidence="1 2">
    <name type="scientific">Croceicoccus naphthovorans</name>
    <dbReference type="NCBI Taxonomy" id="1348774"/>
    <lineage>
        <taxon>Bacteria</taxon>
        <taxon>Pseudomonadati</taxon>
        <taxon>Pseudomonadota</taxon>
        <taxon>Alphaproteobacteria</taxon>
        <taxon>Sphingomonadales</taxon>
        <taxon>Erythrobacteraceae</taxon>
        <taxon>Croceicoccus</taxon>
    </lineage>
</organism>